<dbReference type="InterPro" id="IPR029058">
    <property type="entry name" value="AB_hydrolase_fold"/>
</dbReference>
<organism evidence="2 3">
    <name type="scientific">Pseudodonghicola xiamenensis</name>
    <dbReference type="NCBI Taxonomy" id="337702"/>
    <lineage>
        <taxon>Bacteria</taxon>
        <taxon>Pseudomonadati</taxon>
        <taxon>Pseudomonadota</taxon>
        <taxon>Alphaproteobacteria</taxon>
        <taxon>Rhodobacterales</taxon>
        <taxon>Paracoccaceae</taxon>
        <taxon>Pseudodonghicola</taxon>
    </lineage>
</organism>
<dbReference type="Pfam" id="PF12697">
    <property type="entry name" value="Abhydrolase_6"/>
    <property type="match status" value="1"/>
</dbReference>
<keyword evidence="2" id="KW-0378">Hydrolase</keyword>
<keyword evidence="3" id="KW-1185">Reference proteome</keyword>
<gene>
    <name evidence="2" type="ORF">GCM10010961_34350</name>
</gene>
<name>A0A8J3HAW1_9RHOB</name>
<dbReference type="PANTHER" id="PTHR43798">
    <property type="entry name" value="MONOACYLGLYCEROL LIPASE"/>
    <property type="match status" value="1"/>
</dbReference>
<comment type="caution">
    <text evidence="2">The sequence shown here is derived from an EMBL/GenBank/DDBJ whole genome shotgun (WGS) entry which is preliminary data.</text>
</comment>
<dbReference type="InterPro" id="IPR000073">
    <property type="entry name" value="AB_hydrolase_1"/>
</dbReference>
<sequence length="271" mass="28582">MDLAVLPQPVFSRDFGEGARRALAIHCTLAHSGALRGLAAALGDDLTITAFDLLSHGQSPDWDGQGDIYERHIAIAETFLTEPMDLIGHSFGATVALGLAAAHPEMVRSLTLIEPVYFAFAGLQAPELLAQHEADALPFSEALLRGDIETGTRLFNAMWGGDAGPGWEALPERARVGMIRGIPLVPASQRALFHDAAGLTAPGALDAVSMPVLLLRGSDSHPVVSAIHAGLAARLADVRSEVVEGAGHMLPITHPEQVATHLRAMLARTEA</sequence>
<proteinExistence type="predicted"/>
<dbReference type="EMBL" id="BNAP01000022">
    <property type="protein sequence ID" value="GHG98833.1"/>
    <property type="molecule type" value="Genomic_DNA"/>
</dbReference>
<protein>
    <submittedName>
        <fullName evidence="2">Alpha/beta hydrolase</fullName>
    </submittedName>
</protein>
<dbReference type="AlphaFoldDB" id="A0A8J3HAW1"/>
<dbReference type="RefSeq" id="WP_028094582.1">
    <property type="nucleotide sequence ID" value="NZ_BNAP01000022.1"/>
</dbReference>
<feature type="domain" description="AB hydrolase-1" evidence="1">
    <location>
        <begin position="26"/>
        <end position="259"/>
    </location>
</feature>
<dbReference type="PANTHER" id="PTHR43798:SF33">
    <property type="entry name" value="HYDROLASE, PUTATIVE (AFU_ORTHOLOGUE AFUA_2G14860)-RELATED"/>
    <property type="match status" value="1"/>
</dbReference>
<dbReference type="GO" id="GO:0016020">
    <property type="term" value="C:membrane"/>
    <property type="evidence" value="ECO:0007669"/>
    <property type="project" value="TreeGrafter"/>
</dbReference>
<dbReference type="InterPro" id="IPR050266">
    <property type="entry name" value="AB_hydrolase_sf"/>
</dbReference>
<evidence type="ECO:0000313" key="3">
    <source>
        <dbReference type="Proteomes" id="UP000611500"/>
    </source>
</evidence>
<evidence type="ECO:0000259" key="1">
    <source>
        <dbReference type="Pfam" id="PF12697"/>
    </source>
</evidence>
<dbReference type="PRINTS" id="PR00111">
    <property type="entry name" value="ABHYDROLASE"/>
</dbReference>
<dbReference type="SUPFAM" id="SSF53474">
    <property type="entry name" value="alpha/beta-Hydrolases"/>
    <property type="match status" value="1"/>
</dbReference>
<evidence type="ECO:0000313" key="2">
    <source>
        <dbReference type="EMBL" id="GHG98833.1"/>
    </source>
</evidence>
<accession>A0A8J3HAW1</accession>
<dbReference type="Gene3D" id="3.40.50.1820">
    <property type="entry name" value="alpha/beta hydrolase"/>
    <property type="match status" value="1"/>
</dbReference>
<reference evidence="2" key="1">
    <citation type="journal article" date="2014" name="Int. J. Syst. Evol. Microbiol.">
        <title>Complete genome sequence of Corynebacterium casei LMG S-19264T (=DSM 44701T), isolated from a smear-ripened cheese.</title>
        <authorList>
            <consortium name="US DOE Joint Genome Institute (JGI-PGF)"/>
            <person name="Walter F."/>
            <person name="Albersmeier A."/>
            <person name="Kalinowski J."/>
            <person name="Ruckert C."/>
        </authorList>
    </citation>
    <scope>NUCLEOTIDE SEQUENCE</scope>
    <source>
        <strain evidence="2">CGMCC 1.7081</strain>
    </source>
</reference>
<dbReference type="GO" id="GO:0016787">
    <property type="term" value="F:hydrolase activity"/>
    <property type="evidence" value="ECO:0007669"/>
    <property type="project" value="UniProtKB-KW"/>
</dbReference>
<reference evidence="2" key="2">
    <citation type="submission" date="2020-09" db="EMBL/GenBank/DDBJ databases">
        <authorList>
            <person name="Sun Q."/>
            <person name="Zhou Y."/>
        </authorList>
    </citation>
    <scope>NUCLEOTIDE SEQUENCE</scope>
    <source>
        <strain evidence="2">CGMCC 1.7081</strain>
    </source>
</reference>
<dbReference type="Proteomes" id="UP000611500">
    <property type="component" value="Unassembled WGS sequence"/>
</dbReference>